<evidence type="ECO:0000313" key="2">
    <source>
        <dbReference type="Proteomes" id="UP001430954"/>
    </source>
</evidence>
<accession>A0ABS7T7Z0</accession>
<comment type="caution">
    <text evidence="1">The sequence shown here is derived from an EMBL/GenBank/DDBJ whole genome shotgun (WGS) entry which is preliminary data.</text>
</comment>
<reference evidence="1 2" key="1">
    <citation type="submission" date="2021-09" db="EMBL/GenBank/DDBJ databases">
        <title>Lysobacter sp. 13A isolated from the river sediment.</title>
        <authorList>
            <person name="Liu H."/>
            <person name="Li S."/>
            <person name="Mao S."/>
        </authorList>
    </citation>
    <scope>NUCLEOTIDE SEQUENCE [LARGE SCALE GENOMIC DNA]</scope>
    <source>
        <strain evidence="1 2">13A</strain>
    </source>
</reference>
<evidence type="ECO:0000313" key="1">
    <source>
        <dbReference type="EMBL" id="MBZ4039999.1"/>
    </source>
</evidence>
<sequence length="79" mass="8185">MEFRINANGPLPGIDSIEDALRALDPAAVADIQPGTSIIRVSATVEPHELVSLMHGLGLPLVADHIERVPSICCGGCSG</sequence>
<keyword evidence="2" id="KW-1185">Reference proteome</keyword>
<dbReference type="RefSeq" id="WP_223676433.1">
    <property type="nucleotide sequence ID" value="NZ_JAINZW010000004.1"/>
</dbReference>
<gene>
    <name evidence="1" type="ORF">K6753_10710</name>
</gene>
<organism evidence="1 2">
    <name type="scientific">Novilysobacter selenitireducens</name>
    <dbReference type="NCBI Taxonomy" id="2872639"/>
    <lineage>
        <taxon>Bacteria</taxon>
        <taxon>Pseudomonadati</taxon>
        <taxon>Pseudomonadota</taxon>
        <taxon>Gammaproteobacteria</taxon>
        <taxon>Lysobacterales</taxon>
        <taxon>Lysobacteraceae</taxon>
        <taxon>Novilysobacter</taxon>
    </lineage>
</organism>
<name>A0ABS7T7Z0_9GAMM</name>
<proteinExistence type="predicted"/>
<dbReference type="EMBL" id="JAINZW010000004">
    <property type="protein sequence ID" value="MBZ4039999.1"/>
    <property type="molecule type" value="Genomic_DNA"/>
</dbReference>
<protein>
    <submittedName>
        <fullName evidence="1">Uncharacterized protein</fullName>
    </submittedName>
</protein>
<dbReference type="Proteomes" id="UP001430954">
    <property type="component" value="Unassembled WGS sequence"/>
</dbReference>